<gene>
    <name evidence="1" type="ORF">HELGO_WM43849</name>
</gene>
<organism evidence="1">
    <name type="scientific">uncultured Aureispira sp</name>
    <dbReference type="NCBI Taxonomy" id="1331704"/>
    <lineage>
        <taxon>Bacteria</taxon>
        <taxon>Pseudomonadati</taxon>
        <taxon>Bacteroidota</taxon>
        <taxon>Saprospiria</taxon>
        <taxon>Saprospirales</taxon>
        <taxon>Saprospiraceae</taxon>
        <taxon>Aureispira</taxon>
        <taxon>environmental samples</taxon>
    </lineage>
</organism>
<dbReference type="AlphaFoldDB" id="A0A6S6TRK4"/>
<sequence>MIVRLLVLCFVIIHRRGKASNAASLGSIVGNESHKIKSPFIILGYNPLNKFPLYEENTIFVIRVVFFSKGEIGNDKTILLSLKNLYKTVACNSRNDHRFSMTF</sequence>
<name>A0A6S6TRK4_9BACT</name>
<dbReference type="EMBL" id="CACVAQ010000267">
    <property type="protein sequence ID" value="CAA6818633.1"/>
    <property type="molecule type" value="Genomic_DNA"/>
</dbReference>
<accession>A0A6S6TRK4</accession>
<reference evidence="1" key="1">
    <citation type="submission" date="2020-01" db="EMBL/GenBank/DDBJ databases">
        <authorList>
            <person name="Meier V. D."/>
            <person name="Meier V D."/>
        </authorList>
    </citation>
    <scope>NUCLEOTIDE SEQUENCE</scope>
    <source>
        <strain evidence="1">HLG_WM_MAG_10</strain>
    </source>
</reference>
<protein>
    <submittedName>
        <fullName evidence="1">Uncharacterized protein</fullName>
    </submittedName>
</protein>
<proteinExistence type="predicted"/>
<evidence type="ECO:0000313" key="1">
    <source>
        <dbReference type="EMBL" id="CAA6818633.1"/>
    </source>
</evidence>